<dbReference type="EMBL" id="CP031078">
    <property type="protein sequence ID" value="AYF00755.1"/>
    <property type="molecule type" value="Genomic_DNA"/>
</dbReference>
<reference evidence="2" key="1">
    <citation type="submission" date="2018-07" db="EMBL/GenBank/DDBJ databases">
        <title>Genome Structure of the Opportunistic Pathogen Paracoccus yeei (Alphaproteobacteria) and Identification of Putative Virulence Factors.</title>
        <authorList>
            <person name="Lasek R."/>
            <person name="Szuplewska M."/>
            <person name="Mitura M."/>
            <person name="Decewicz P."/>
            <person name="Chmielowska C."/>
            <person name="Pawlot A."/>
            <person name="Sentkowska D."/>
            <person name="Czarnecki J."/>
            <person name="Bartosik D."/>
        </authorList>
    </citation>
    <scope>NUCLEOTIDE SEQUENCE [LARGE SCALE GENOMIC DNA]</scope>
    <source>
        <strain evidence="2">CCUG 32053</strain>
    </source>
</reference>
<dbReference type="AlphaFoldDB" id="A0A386UJ85"/>
<gene>
    <name evidence="1" type="ORF">PY32053_01097</name>
</gene>
<dbReference type="Proteomes" id="UP000272010">
    <property type="component" value="Chromosome"/>
</dbReference>
<name>A0A386UJ85_9RHOB</name>
<sequence length="73" mass="7671">MTIARTAPARASSAAFWSRHRQAYGSKLYLGCNAHFHLRGQNGGRKIADGGRCGTLGRLPENPPGSCAGSGSR</sequence>
<evidence type="ECO:0000313" key="1">
    <source>
        <dbReference type="EMBL" id="AYF00755.1"/>
    </source>
</evidence>
<evidence type="ECO:0000313" key="2">
    <source>
        <dbReference type="Proteomes" id="UP000272010"/>
    </source>
</evidence>
<organism evidence="1 2">
    <name type="scientific">Paracoccus yeei</name>
    <dbReference type="NCBI Taxonomy" id="147645"/>
    <lineage>
        <taxon>Bacteria</taxon>
        <taxon>Pseudomonadati</taxon>
        <taxon>Pseudomonadota</taxon>
        <taxon>Alphaproteobacteria</taxon>
        <taxon>Rhodobacterales</taxon>
        <taxon>Paracoccaceae</taxon>
        <taxon>Paracoccus</taxon>
    </lineage>
</organism>
<accession>A0A386UJ85</accession>
<proteinExistence type="predicted"/>
<protein>
    <submittedName>
        <fullName evidence="1">Uncharacterized protein</fullName>
    </submittedName>
</protein>